<comment type="caution">
    <text evidence="1">The sequence shown here is derived from an EMBL/GenBank/DDBJ whole genome shotgun (WGS) entry which is preliminary data.</text>
</comment>
<proteinExistence type="predicted"/>
<sequence length="441" mass="51564">MPSNHVEAALTNGLHDDHSHSHHSPPLPKKASKVKKSAKSSDEASRLLYARINQLEQDAAGEKDQELEIEREVKRANRDLQQQMQKMDNMQKIDYLTRRSSDLLAEMRRLEKENQKNRRRSDHLQKERDNGRGELSKTMGLKEKLEKLCRELQKDNNKMKNEIKESQTSIKRSTAAWDEKYATLLSKLEGYQEEKDTPRRQVVDMEVDELFRVRFKSLIEQYELRELHFHSLMRTKELEVQYHMARYEREKKSAESETARARHLQSQVQAFTKTETELRNQLNVYVDKFKQVEDTLNNSNDLFLSFRKEMEDMSKKGKRLEKENDGLKRQKDATAANILRMAEERQEFKKRMEEAELKSEKLAKIIQAMQKQGRPVPTSMAATMESCFSDSHGGDEVDESDYSEDDGEGEHDSDLDEETDDEPQPVTYGPERPPQHPINGH</sequence>
<name>A0ACC0UYC3_9HYPO</name>
<evidence type="ECO:0000313" key="2">
    <source>
        <dbReference type="Proteomes" id="UP001163324"/>
    </source>
</evidence>
<protein>
    <submittedName>
        <fullName evidence="1">Uncharacterized protein</fullName>
    </submittedName>
</protein>
<reference evidence="1" key="1">
    <citation type="submission" date="2022-10" db="EMBL/GenBank/DDBJ databases">
        <title>Complete Genome of Trichothecium roseum strain YXFP-22015, a Plant Pathogen Isolated from Citrus.</title>
        <authorList>
            <person name="Wang Y."/>
            <person name="Zhu L."/>
        </authorList>
    </citation>
    <scope>NUCLEOTIDE SEQUENCE</scope>
    <source>
        <strain evidence="1">YXFP-22015</strain>
    </source>
</reference>
<accession>A0ACC0UYC3</accession>
<dbReference type="EMBL" id="CM047945">
    <property type="protein sequence ID" value="KAI9898682.1"/>
    <property type="molecule type" value="Genomic_DNA"/>
</dbReference>
<organism evidence="1 2">
    <name type="scientific">Trichothecium roseum</name>
    <dbReference type="NCBI Taxonomy" id="47278"/>
    <lineage>
        <taxon>Eukaryota</taxon>
        <taxon>Fungi</taxon>
        <taxon>Dikarya</taxon>
        <taxon>Ascomycota</taxon>
        <taxon>Pezizomycotina</taxon>
        <taxon>Sordariomycetes</taxon>
        <taxon>Hypocreomycetidae</taxon>
        <taxon>Hypocreales</taxon>
        <taxon>Hypocreales incertae sedis</taxon>
        <taxon>Trichothecium</taxon>
    </lineage>
</organism>
<evidence type="ECO:0000313" key="1">
    <source>
        <dbReference type="EMBL" id="KAI9898682.1"/>
    </source>
</evidence>
<dbReference type="Proteomes" id="UP001163324">
    <property type="component" value="Chromosome 6"/>
</dbReference>
<keyword evidence="2" id="KW-1185">Reference proteome</keyword>
<gene>
    <name evidence="1" type="ORF">N3K66_007042</name>
</gene>